<dbReference type="Gene3D" id="2.40.50.1010">
    <property type="match status" value="1"/>
</dbReference>
<keyword evidence="1 6" id="KW-0963">Cytoplasm</keyword>
<feature type="domain" description="TiaS-like TCKD" evidence="8">
    <location>
        <begin position="9"/>
        <end position="136"/>
    </location>
</feature>
<evidence type="ECO:0000256" key="3">
    <source>
        <dbReference type="ARBA" id="ARBA00022694"/>
    </source>
</evidence>
<evidence type="ECO:0000259" key="7">
    <source>
        <dbReference type="Pfam" id="PF08489"/>
    </source>
</evidence>
<reference evidence="10" key="1">
    <citation type="journal article" date="2014" name="Genome Biol. Evol.">
        <title>Pangenome evidence for extensive interdomain horizontal transfer affecting lineage core and shell genes in uncultured planktonic thaumarchaeota and euryarchaeota.</title>
        <authorList>
            <person name="Deschamps P."/>
            <person name="Zivanovic Y."/>
            <person name="Moreira D."/>
            <person name="Rodriguez-Valera F."/>
            <person name="Lopez-Garcia P."/>
        </authorList>
    </citation>
    <scope>NUCLEOTIDE SEQUENCE</scope>
</reference>
<keyword evidence="2 6" id="KW-0436">Ligase</keyword>
<evidence type="ECO:0000313" key="10">
    <source>
        <dbReference type="EMBL" id="AIF07304.1"/>
    </source>
</evidence>
<keyword evidence="10" id="KW-0238">DNA-binding</keyword>
<comment type="subcellular location">
    <subcellularLocation>
        <location evidence="6">Cytoplasm</location>
    </subcellularLocation>
</comment>
<comment type="catalytic activity">
    <reaction evidence="6">
        <text>cytidine(34) in tRNA(Ile2) + agmatine + ATP + H2O = 2-agmatinylcytidine(34) in tRNA(Ile2) + AMP + 2 phosphate + 2 H(+)</text>
        <dbReference type="Rhea" id="RHEA:43608"/>
        <dbReference type="Rhea" id="RHEA-COMP:10625"/>
        <dbReference type="Rhea" id="RHEA-COMP:10626"/>
        <dbReference type="ChEBI" id="CHEBI:15377"/>
        <dbReference type="ChEBI" id="CHEBI:15378"/>
        <dbReference type="ChEBI" id="CHEBI:30616"/>
        <dbReference type="ChEBI" id="CHEBI:43474"/>
        <dbReference type="ChEBI" id="CHEBI:58145"/>
        <dbReference type="ChEBI" id="CHEBI:82748"/>
        <dbReference type="ChEBI" id="CHEBI:83545"/>
        <dbReference type="ChEBI" id="CHEBI:456215"/>
        <dbReference type="EC" id="6.3.4.22"/>
    </reaction>
</comment>
<gene>
    <name evidence="6" type="primary">tiaS</name>
</gene>
<dbReference type="AlphaFoldDB" id="A0A075GU70"/>
<protein>
    <recommendedName>
        <fullName evidence="6">tRNA(Ile2) 2-agmatinylcytidine synthetase TiaS</fullName>
        <shortName evidence="6">tRNA(Ile2)-agm2C synthetase</shortName>
        <ecNumber evidence="6">6.3.4.22</ecNumber>
    </recommendedName>
    <alternativeName>
        <fullName evidence="6">tRNA(Ile2) agmatidine synthetase</fullName>
    </alternativeName>
</protein>
<dbReference type="EC" id="6.3.4.22" evidence="6"/>
<dbReference type="GO" id="GO:0002101">
    <property type="term" value="P:tRNA wobble cytosine modification"/>
    <property type="evidence" value="ECO:0007669"/>
    <property type="project" value="UniProtKB-UniRule"/>
</dbReference>
<evidence type="ECO:0000259" key="9">
    <source>
        <dbReference type="Pfam" id="PF23783"/>
    </source>
</evidence>
<feature type="domain" description="TiaS FLD" evidence="7">
    <location>
        <begin position="143"/>
        <end position="256"/>
    </location>
</feature>
<comment type="similarity">
    <text evidence="6">Belongs to the TiaS family.</text>
</comment>
<comment type="function">
    <text evidence="6">ATP-dependent agmatine transferase that catalyzes the formation of 2-agmatinylcytidine (agm2C) at the wobble position (C34) of tRNA(Ile2), converting the codon specificity from AUG to AUA.</text>
</comment>
<dbReference type="GO" id="GO:0005737">
    <property type="term" value="C:cytoplasm"/>
    <property type="evidence" value="ECO:0007669"/>
    <property type="project" value="UniProtKB-SubCell"/>
</dbReference>
<dbReference type="InterPro" id="IPR024913">
    <property type="entry name" value="tRNA_Ile2__agm2C_synt"/>
</dbReference>
<organism evidence="10">
    <name type="scientific">uncultured marine thaumarchaeote KM3_201_G07</name>
    <dbReference type="NCBI Taxonomy" id="1456095"/>
    <lineage>
        <taxon>Archaea</taxon>
        <taxon>Nitrososphaerota</taxon>
        <taxon>environmental samples</taxon>
    </lineage>
</organism>
<dbReference type="Pfam" id="PF22641">
    <property type="entry name" value="TiaS_TCKD"/>
    <property type="match status" value="1"/>
</dbReference>
<evidence type="ECO:0000256" key="2">
    <source>
        <dbReference type="ARBA" id="ARBA00022598"/>
    </source>
</evidence>
<feature type="domain" description="TiaS C-terminal zinc ribbon" evidence="9">
    <location>
        <begin position="359"/>
        <end position="399"/>
    </location>
</feature>
<dbReference type="PANTHER" id="PTHR40705">
    <property type="entry name" value="TRNA(ILE2) 2-AGMATINYLCYTIDINE SYNTHETASE TIAS"/>
    <property type="match status" value="1"/>
</dbReference>
<dbReference type="InterPro" id="IPR013696">
    <property type="entry name" value="TiaS_FLD"/>
</dbReference>
<dbReference type="EMBL" id="KF900798">
    <property type="protein sequence ID" value="AIF07304.1"/>
    <property type="molecule type" value="Genomic_DNA"/>
</dbReference>
<proteinExistence type="inferred from homology"/>
<dbReference type="InterPro" id="IPR053870">
    <property type="entry name" value="TiaS-like_TCKD"/>
</dbReference>
<evidence type="ECO:0000256" key="4">
    <source>
        <dbReference type="ARBA" id="ARBA00022741"/>
    </source>
</evidence>
<dbReference type="GO" id="GO:0003677">
    <property type="term" value="F:DNA binding"/>
    <property type="evidence" value="ECO:0007669"/>
    <property type="project" value="UniProtKB-KW"/>
</dbReference>
<dbReference type="GO" id="GO:0016879">
    <property type="term" value="F:ligase activity, forming carbon-nitrogen bonds"/>
    <property type="evidence" value="ECO:0007669"/>
    <property type="project" value="UniProtKB-UniRule"/>
</dbReference>
<evidence type="ECO:0000256" key="6">
    <source>
        <dbReference type="HAMAP-Rule" id="MF_01892"/>
    </source>
</evidence>
<dbReference type="PANTHER" id="PTHR40705:SF1">
    <property type="entry name" value="TRNA(ILE2) 2-AGMATINYLCYTIDINE SYNTHETASE TIAS"/>
    <property type="match status" value="1"/>
</dbReference>
<accession>A0A075GU70</accession>
<sequence length="440" mass="50262">MKNSTILHIGIDDTDSPKGMCTTFLSYKIVKFLEKQKAEFVDYPSLIRFNPNIPWKTRGNGAVRLTIKTRNPNKIKKEIIQFIKNYSDTKNGANPGLVFFQDQSIPQSFHKFSRLALWKLISRKTAKDFISNNKIDSFYLGNGQGLVGAIGAIGYKFSDHTFELLCYRKKSQFGKKRIINEHSVKKMQSNTFPETYNSFDNENDRVLITPHGPDPVFYGIRGESVKSVVLASTMVDTDEKLDGYMVFKSNQGTADHLKNELQVNDLKPYTSGFLVGKVCSKPITEQGGHVFFSIQVGDRKIRCGVYKQTKITKTAQDLIPGDKIRLGGGIRKASKNYERVLNVEFLDVIKLEKNILLTNPTCKTCNKKMKSKGNRQGFECFRCGNKSFSKSSLEIPRKIQCKLYLPAISAHRHLTRPYQRLKKRNKFEIFDTSLEWLNIF</sequence>
<dbReference type="Gene3D" id="3.90.600.20">
    <property type="match status" value="1"/>
</dbReference>
<keyword evidence="4 6" id="KW-0547">Nucleotide-binding</keyword>
<evidence type="ECO:0000256" key="5">
    <source>
        <dbReference type="ARBA" id="ARBA00022840"/>
    </source>
</evidence>
<evidence type="ECO:0000256" key="1">
    <source>
        <dbReference type="ARBA" id="ARBA00022490"/>
    </source>
</evidence>
<dbReference type="Pfam" id="PF08489">
    <property type="entry name" value="TiaS_FLD"/>
    <property type="match status" value="1"/>
</dbReference>
<dbReference type="GO" id="GO:0005524">
    <property type="term" value="F:ATP binding"/>
    <property type="evidence" value="ECO:0007669"/>
    <property type="project" value="UniProtKB-KW"/>
</dbReference>
<name>A0A075GU70_9ARCH</name>
<keyword evidence="5 6" id="KW-0067">ATP-binding</keyword>
<dbReference type="HAMAP" id="MF_01892">
    <property type="entry name" value="tRNA_Ile2_agm2C_synt"/>
    <property type="match status" value="1"/>
</dbReference>
<dbReference type="CDD" id="cd04482">
    <property type="entry name" value="RPA2_OBF_like"/>
    <property type="match status" value="1"/>
</dbReference>
<keyword evidence="3 6" id="KW-0819">tRNA processing</keyword>
<dbReference type="Pfam" id="PF23783">
    <property type="entry name" value="Zn_ribbon_TiaS"/>
    <property type="match status" value="1"/>
</dbReference>
<dbReference type="Gene3D" id="3.30.70.2200">
    <property type="match status" value="1"/>
</dbReference>
<evidence type="ECO:0000259" key="8">
    <source>
        <dbReference type="Pfam" id="PF22641"/>
    </source>
</evidence>
<dbReference type="InterPro" id="IPR055394">
    <property type="entry name" value="Zn_ribbon_TiaS"/>
</dbReference>